<dbReference type="EMBL" id="FRAW01000002">
    <property type="protein sequence ID" value="SHK18084.1"/>
    <property type="molecule type" value="Genomic_DNA"/>
</dbReference>
<reference evidence="2" key="1">
    <citation type="submission" date="2016-11" db="EMBL/GenBank/DDBJ databases">
        <authorList>
            <person name="Varghese N."/>
            <person name="Submissions S."/>
        </authorList>
    </citation>
    <scope>NUCLEOTIDE SEQUENCE [LARGE SCALE GENOMIC DNA]</scope>
    <source>
        <strain evidence="2">UWOS</strain>
    </source>
</reference>
<dbReference type="AlphaFoldDB" id="A0A1M6QCR3"/>
<keyword evidence="2" id="KW-1185">Reference proteome</keyword>
<evidence type="ECO:0000313" key="1">
    <source>
        <dbReference type="EMBL" id="SHK18084.1"/>
    </source>
</evidence>
<organism evidence="1 2">
    <name type="scientific">Fibrobacter intestinalis</name>
    <dbReference type="NCBI Taxonomy" id="28122"/>
    <lineage>
        <taxon>Bacteria</taxon>
        <taxon>Pseudomonadati</taxon>
        <taxon>Fibrobacterota</taxon>
        <taxon>Fibrobacteria</taxon>
        <taxon>Fibrobacterales</taxon>
        <taxon>Fibrobacteraceae</taxon>
        <taxon>Fibrobacter</taxon>
    </lineage>
</organism>
<accession>A0A1M6QCR3</accession>
<proteinExistence type="predicted"/>
<evidence type="ECO:0000313" key="2">
    <source>
        <dbReference type="Proteomes" id="UP000184275"/>
    </source>
</evidence>
<sequence length="168" mass="19789">MKKILLTCFMLFTFNYAVEYECIEYLGDYKVVFKGTRDVARRVSDKRYTSSASCNHDLDNYLNGMRTPVEYECIEYLGDYKVVFKGTRDVARRVSDKRYTSSASCNHDLDNYLNGIKVPVEYECIEYLGDYKVVFKGTRDVARYVSNKRYTSEKYCLQDLDEYLAMHK</sequence>
<dbReference type="RefSeq" id="WP_220386966.1">
    <property type="nucleotide sequence ID" value="NZ_FRAW01000002.1"/>
</dbReference>
<dbReference type="Proteomes" id="UP000184275">
    <property type="component" value="Unassembled WGS sequence"/>
</dbReference>
<name>A0A1M6QCR3_9BACT</name>
<gene>
    <name evidence="1" type="ORF">SAMN05720469_10250</name>
</gene>
<protein>
    <submittedName>
        <fullName evidence="1">Uncharacterized protein</fullName>
    </submittedName>
</protein>